<dbReference type="PANTHER" id="PTHR47566:SF1">
    <property type="entry name" value="PROTEIN NUD1"/>
    <property type="match status" value="1"/>
</dbReference>
<keyword evidence="5" id="KW-1185">Reference proteome</keyword>
<feature type="compositionally biased region" description="Polar residues" evidence="3">
    <location>
        <begin position="956"/>
        <end position="966"/>
    </location>
</feature>
<evidence type="ECO:0000256" key="3">
    <source>
        <dbReference type="SAM" id="MobiDB-lite"/>
    </source>
</evidence>
<dbReference type="InterPro" id="IPR001611">
    <property type="entry name" value="Leu-rich_rpt"/>
</dbReference>
<feature type="compositionally biased region" description="Acidic residues" evidence="3">
    <location>
        <begin position="11"/>
        <end position="36"/>
    </location>
</feature>
<sequence length="1495" mass="162282">MTIPRPAWQTDELEEEWVDEEDVDEEAEQQEEDVDDLNSVANTSSSSISLTIPLSSIANLHTQDDTHNSNSSFRAGTFHINEDVAPAGFLKKTPGRAAKSAIKDFFSPLPLERMFEPPSPPVASTSHLAPPPRVGLPGSSPLSGLGIHSDMSDDPGNPFAASDEQGNAQFTFSVPKQRTVARIGNGLDTPQAQSTPGPMNRPANLAPPTDPRLRLFQFQYDTFTRDHLSAMVDSIAVNTPSNGSKSKFTSFIGTPLNLGQALSRVSESTDAEGEIRSAKRVKLSPRSDYYGEGDGAGAVIGRPVVLYGRDYVGESKNLMAQIKQARDFSTVSTVPSSTPATSRIADHSQMAQPGRSIVVEQNTASPSAHLEPPRPPSSASLGATPTTTGSSTILQQAATLMAQIKHDVNGHKRIFSGDTTFTHTSSFVDDKTRAVSPPPASSSIIIHTTGSERSRGRWSRSSSATSNGGSRPREPTVPHRTAIPDIVVDALTDEISNLDLVNRPTAPTTDSLSRSTNSSLASSKRRNVPKSTSQTYTQPSQSDSLASSVATNAANLAAPSQNAHPSSAVRTGASEDLNRYVSSSTASSGAGSAATASSTVVSFVKHAGPPPSVPSHAQIRRIGPDDIPRLPERVGNMVLDPIKMRWVKSSGTTKSRELNNTADTDASEDPFRDIDSLDEDNDDDVTGAEQQATVQHLAEASFKVVDHRMARIEEQSEVEEDAEEAHLTSFSFDEPVSVDVAPAISQGTLGEVVPQEDPFDSDDDIQDERFLVTATELVPSGLDSGSDCDDYSQDSDADTDTVQVLVTLDEQSTPIASSSAAPVIPRSVLKTVISVEHAGKPPQIQEYYVTPAPRKRHRRSVSFSDGKHEGQIRGLGRKGDDDDSMSMTDNSFVSFTEGNSAVLAPSARSKRIADMMEALETSDSERRPSSTTGAVVGTPTPKSAKERLPSSRRPGQPSSATSSPRRTFSRSKTHRSTPRRRSSGALDPQATFLTECSFAVSHDRLVQLITDVQPFEPYWDELSSIDLSGKNVDSVARLKEFLPRLDTLTLNNNQLCWLSGVPSTVRTLSVSSNCLTALTSYGHLHNLEHLDISNNDVDSLLQLSCLKHLRELRADSNKVTSLEGLEKMTGLVKLSLQGNRIRTVNLNGFRLSRLEMLNLSKNRLHVLTGVVCLPSLIALNVDDNCLSELDVSTSMPRMRILRVSGNKLRTLNVSTLPNLRTLYADNNWLSTMSNLDRLAKLENLSVRNQSGQGLTLVTRDVRDVKRLYISGNPMKSSSLLREACYNLVYLEMAACRLTRLPEKLATAVPNLRVLNLNYNFLESVEALEGLGRMKKLSVIGSRLKGTRTLVKVVAGMPDVEMLDFRMNPCTLGWYLPLLVKDIPGALQPSEPISTINGEGASENEGSTYVRSRESRAWQEMDAKFRRDLPDTSYIGRLAYRGLVMRSCPRLRLLDGVEVMEKERTKAIRLLEGLQESKKNKSIASKPASESSTAGR</sequence>
<evidence type="ECO:0000313" key="5">
    <source>
        <dbReference type="Proteomes" id="UP000305067"/>
    </source>
</evidence>
<dbReference type="Pfam" id="PF13855">
    <property type="entry name" value="LRR_8"/>
    <property type="match status" value="1"/>
</dbReference>
<dbReference type="InterPro" id="IPR052574">
    <property type="entry name" value="CDIRP"/>
</dbReference>
<feature type="region of interest" description="Disordered" evidence="3">
    <location>
        <begin position="650"/>
        <end position="686"/>
    </location>
</feature>
<dbReference type="Gene3D" id="3.80.10.10">
    <property type="entry name" value="Ribonuclease Inhibitor"/>
    <property type="match status" value="3"/>
</dbReference>
<feature type="region of interest" description="Disordered" evidence="3">
    <location>
        <begin position="919"/>
        <end position="986"/>
    </location>
</feature>
<dbReference type="OrthoDB" id="7451790at2759"/>
<evidence type="ECO:0000256" key="2">
    <source>
        <dbReference type="ARBA" id="ARBA00022737"/>
    </source>
</evidence>
<accession>A0A5C3QPC3</accession>
<dbReference type="GO" id="GO:1902412">
    <property type="term" value="P:regulation of mitotic cytokinesis"/>
    <property type="evidence" value="ECO:0007669"/>
    <property type="project" value="TreeGrafter"/>
</dbReference>
<evidence type="ECO:0008006" key="6">
    <source>
        <dbReference type="Google" id="ProtNLM"/>
    </source>
</evidence>
<feature type="region of interest" description="Disordered" evidence="3">
    <location>
        <begin position="607"/>
        <end position="628"/>
    </location>
</feature>
<keyword evidence="1" id="KW-0433">Leucine-rich repeat</keyword>
<dbReference type="PROSITE" id="PS51450">
    <property type="entry name" value="LRR"/>
    <property type="match status" value="5"/>
</dbReference>
<feature type="region of interest" description="Disordered" evidence="3">
    <location>
        <begin position="1"/>
        <end position="42"/>
    </location>
</feature>
<feature type="region of interest" description="Disordered" evidence="3">
    <location>
        <begin position="430"/>
        <end position="482"/>
    </location>
</feature>
<dbReference type="InterPro" id="IPR032675">
    <property type="entry name" value="LRR_dom_sf"/>
</dbReference>
<feature type="region of interest" description="Disordered" evidence="3">
    <location>
        <begin position="1476"/>
        <end position="1495"/>
    </location>
</feature>
<keyword evidence="2" id="KW-0677">Repeat</keyword>
<feature type="compositionally biased region" description="Low complexity" evidence="3">
    <location>
        <begin position="459"/>
        <end position="470"/>
    </location>
</feature>
<dbReference type="GO" id="GO:0061499">
    <property type="term" value="C:outer plaque of mitotic spindle pole body"/>
    <property type="evidence" value="ECO:0007669"/>
    <property type="project" value="TreeGrafter"/>
</dbReference>
<dbReference type="Proteomes" id="UP000305067">
    <property type="component" value="Unassembled WGS sequence"/>
</dbReference>
<feature type="compositionally biased region" description="Low complexity" evidence="3">
    <location>
        <begin position="531"/>
        <end position="544"/>
    </location>
</feature>
<feature type="compositionally biased region" description="Acidic residues" evidence="3">
    <location>
        <begin position="676"/>
        <end position="686"/>
    </location>
</feature>
<feature type="compositionally biased region" description="Low complexity" evidence="3">
    <location>
        <begin position="329"/>
        <end position="342"/>
    </location>
</feature>
<evidence type="ECO:0000256" key="1">
    <source>
        <dbReference type="ARBA" id="ARBA00022614"/>
    </source>
</evidence>
<dbReference type="SMART" id="SM00364">
    <property type="entry name" value="LRR_BAC"/>
    <property type="match status" value="6"/>
</dbReference>
<feature type="region of interest" description="Disordered" evidence="3">
    <location>
        <begin position="188"/>
        <end position="210"/>
    </location>
</feature>
<feature type="region of interest" description="Disordered" evidence="3">
    <location>
        <begin position="135"/>
        <end position="164"/>
    </location>
</feature>
<dbReference type="STRING" id="1884261.A0A5C3QPC3"/>
<dbReference type="GO" id="GO:0035591">
    <property type="term" value="F:signaling adaptor activity"/>
    <property type="evidence" value="ECO:0007669"/>
    <property type="project" value="TreeGrafter"/>
</dbReference>
<feature type="compositionally biased region" description="Polar residues" evidence="3">
    <location>
        <begin position="188"/>
        <end position="197"/>
    </location>
</feature>
<reference evidence="4 5" key="1">
    <citation type="journal article" date="2019" name="Nat. Ecol. Evol.">
        <title>Megaphylogeny resolves global patterns of mushroom evolution.</title>
        <authorList>
            <person name="Varga T."/>
            <person name="Krizsan K."/>
            <person name="Foldi C."/>
            <person name="Dima B."/>
            <person name="Sanchez-Garcia M."/>
            <person name="Sanchez-Ramirez S."/>
            <person name="Szollosi G.J."/>
            <person name="Szarkandi J.G."/>
            <person name="Papp V."/>
            <person name="Albert L."/>
            <person name="Andreopoulos W."/>
            <person name="Angelini C."/>
            <person name="Antonin V."/>
            <person name="Barry K.W."/>
            <person name="Bougher N.L."/>
            <person name="Buchanan P."/>
            <person name="Buyck B."/>
            <person name="Bense V."/>
            <person name="Catcheside P."/>
            <person name="Chovatia M."/>
            <person name="Cooper J."/>
            <person name="Damon W."/>
            <person name="Desjardin D."/>
            <person name="Finy P."/>
            <person name="Geml J."/>
            <person name="Haridas S."/>
            <person name="Hughes K."/>
            <person name="Justo A."/>
            <person name="Karasinski D."/>
            <person name="Kautmanova I."/>
            <person name="Kiss B."/>
            <person name="Kocsube S."/>
            <person name="Kotiranta H."/>
            <person name="LaButti K.M."/>
            <person name="Lechner B.E."/>
            <person name="Liimatainen K."/>
            <person name="Lipzen A."/>
            <person name="Lukacs Z."/>
            <person name="Mihaltcheva S."/>
            <person name="Morgado L.N."/>
            <person name="Niskanen T."/>
            <person name="Noordeloos M.E."/>
            <person name="Ohm R.A."/>
            <person name="Ortiz-Santana B."/>
            <person name="Ovrebo C."/>
            <person name="Racz N."/>
            <person name="Riley R."/>
            <person name="Savchenko A."/>
            <person name="Shiryaev A."/>
            <person name="Soop K."/>
            <person name="Spirin V."/>
            <person name="Szebenyi C."/>
            <person name="Tomsovsky M."/>
            <person name="Tulloss R.E."/>
            <person name="Uehling J."/>
            <person name="Grigoriev I.V."/>
            <person name="Vagvolgyi C."/>
            <person name="Papp T."/>
            <person name="Martin F.M."/>
            <person name="Miettinen O."/>
            <person name="Hibbett D.S."/>
            <person name="Nagy L.G."/>
        </authorList>
    </citation>
    <scope>NUCLEOTIDE SEQUENCE [LARGE SCALE GENOMIC DNA]</scope>
    <source>
        <strain evidence="4 5">CBS 309.79</strain>
    </source>
</reference>
<feature type="region of interest" description="Disordered" evidence="3">
    <location>
        <begin position="851"/>
        <end position="891"/>
    </location>
</feature>
<feature type="compositionally biased region" description="Basic residues" evidence="3">
    <location>
        <begin position="967"/>
        <end position="982"/>
    </location>
</feature>
<organism evidence="4 5">
    <name type="scientific">Pterulicium gracile</name>
    <dbReference type="NCBI Taxonomy" id="1884261"/>
    <lineage>
        <taxon>Eukaryota</taxon>
        <taxon>Fungi</taxon>
        <taxon>Dikarya</taxon>
        <taxon>Basidiomycota</taxon>
        <taxon>Agaricomycotina</taxon>
        <taxon>Agaricomycetes</taxon>
        <taxon>Agaricomycetidae</taxon>
        <taxon>Agaricales</taxon>
        <taxon>Pleurotineae</taxon>
        <taxon>Pterulaceae</taxon>
        <taxon>Pterulicium</taxon>
    </lineage>
</organism>
<feature type="compositionally biased region" description="Low complexity" evidence="3">
    <location>
        <begin position="135"/>
        <end position="146"/>
    </location>
</feature>
<dbReference type="PANTHER" id="PTHR47566">
    <property type="match status" value="1"/>
</dbReference>
<dbReference type="InterPro" id="IPR003591">
    <property type="entry name" value="Leu-rich_rpt_typical-subtyp"/>
</dbReference>
<feature type="compositionally biased region" description="Polar residues" evidence="3">
    <location>
        <begin position="377"/>
        <end position="389"/>
    </location>
</feature>
<feature type="compositionally biased region" description="Low complexity" evidence="3">
    <location>
        <begin position="508"/>
        <end position="522"/>
    </location>
</feature>
<dbReference type="GO" id="GO:0031028">
    <property type="term" value="P:septation initiation signaling"/>
    <property type="evidence" value="ECO:0007669"/>
    <property type="project" value="TreeGrafter"/>
</dbReference>
<feature type="compositionally biased region" description="Polar residues" evidence="3">
    <location>
        <begin position="650"/>
        <end position="664"/>
    </location>
</feature>
<dbReference type="SMART" id="SM00369">
    <property type="entry name" value="LRR_TYP"/>
    <property type="match status" value="6"/>
</dbReference>
<feature type="region of interest" description="Disordered" evidence="3">
    <location>
        <begin position="501"/>
        <end position="548"/>
    </location>
</feature>
<gene>
    <name evidence="4" type="ORF">BDV98DRAFT_565573</name>
</gene>
<name>A0A5C3QPC3_9AGAR</name>
<dbReference type="SUPFAM" id="SSF52058">
    <property type="entry name" value="L domain-like"/>
    <property type="match status" value="2"/>
</dbReference>
<dbReference type="SMART" id="SM00365">
    <property type="entry name" value="LRR_SD22"/>
    <property type="match status" value="6"/>
</dbReference>
<protein>
    <recommendedName>
        <fullName evidence="6">Septation initiation network scaffold protein cdc11</fullName>
    </recommendedName>
</protein>
<proteinExistence type="predicted"/>
<dbReference type="EMBL" id="ML178821">
    <property type="protein sequence ID" value="TFL03218.1"/>
    <property type="molecule type" value="Genomic_DNA"/>
</dbReference>
<feature type="region of interest" description="Disordered" evidence="3">
    <location>
        <begin position="326"/>
        <end position="389"/>
    </location>
</feature>
<evidence type="ECO:0000313" key="4">
    <source>
        <dbReference type="EMBL" id="TFL03218.1"/>
    </source>
</evidence>